<proteinExistence type="predicted"/>
<name>A0A4P1QZW0_LUPAN</name>
<evidence type="ECO:0000259" key="6">
    <source>
        <dbReference type="PROSITE" id="PS50197"/>
    </source>
</evidence>
<dbReference type="FunFam" id="1.10.1540.10:FF:000001">
    <property type="entry name" value="neurobeachin isoform X1"/>
    <property type="match status" value="1"/>
</dbReference>
<feature type="compositionally biased region" description="Polar residues" evidence="5">
    <location>
        <begin position="88"/>
        <end position="118"/>
    </location>
</feature>
<organism evidence="8 9">
    <name type="scientific">Lupinus angustifolius</name>
    <name type="common">Narrow-leaved blue lupine</name>
    <dbReference type="NCBI Taxonomy" id="3871"/>
    <lineage>
        <taxon>Eukaryota</taxon>
        <taxon>Viridiplantae</taxon>
        <taxon>Streptophyta</taxon>
        <taxon>Embryophyta</taxon>
        <taxon>Tracheophyta</taxon>
        <taxon>Spermatophyta</taxon>
        <taxon>Magnoliopsida</taxon>
        <taxon>eudicotyledons</taxon>
        <taxon>Gunneridae</taxon>
        <taxon>Pentapetalae</taxon>
        <taxon>rosids</taxon>
        <taxon>fabids</taxon>
        <taxon>Fabales</taxon>
        <taxon>Fabaceae</taxon>
        <taxon>Papilionoideae</taxon>
        <taxon>50 kb inversion clade</taxon>
        <taxon>genistoids sensu lato</taxon>
        <taxon>core genistoids</taxon>
        <taxon>Genisteae</taxon>
        <taxon>Lupinus</taxon>
    </lineage>
</organism>
<dbReference type="SUPFAM" id="SSF50978">
    <property type="entry name" value="WD40 repeat-like"/>
    <property type="match status" value="1"/>
</dbReference>
<feature type="region of interest" description="Disordered" evidence="5">
    <location>
        <begin position="88"/>
        <end position="183"/>
    </location>
</feature>
<dbReference type="Gene3D" id="2.30.29.30">
    <property type="entry name" value="Pleckstrin-homology domain (PH domain)/Phosphotyrosine-binding domain (PTB)"/>
    <property type="match status" value="1"/>
</dbReference>
<gene>
    <name evidence="8" type="ORF">TanjilG_24907</name>
</gene>
<dbReference type="InterPro" id="IPR050865">
    <property type="entry name" value="BEACH_Domain"/>
</dbReference>
<dbReference type="SMART" id="SM01026">
    <property type="entry name" value="Beach"/>
    <property type="match status" value="1"/>
</dbReference>
<evidence type="ECO:0000313" key="8">
    <source>
        <dbReference type="EMBL" id="OIV98736.1"/>
    </source>
</evidence>
<feature type="region of interest" description="Disordered" evidence="5">
    <location>
        <begin position="2849"/>
        <end position="2871"/>
    </location>
</feature>
<keyword evidence="3" id="KW-0464">Manganese</keyword>
<evidence type="ECO:0000256" key="3">
    <source>
        <dbReference type="ARBA" id="ARBA00023211"/>
    </source>
</evidence>
<dbReference type="InterPro" id="IPR013320">
    <property type="entry name" value="ConA-like_dom_sf"/>
</dbReference>
<protein>
    <recommendedName>
        <fullName evidence="10">BEACH-type PH domain-containing protein</fullName>
    </recommendedName>
</protein>
<dbReference type="Gramene" id="OIV98736">
    <property type="protein sequence ID" value="OIV98736"/>
    <property type="gene ID" value="TanjilG_24907"/>
</dbReference>
<reference evidence="8 9" key="1">
    <citation type="journal article" date="2017" name="Plant Biotechnol. J.">
        <title>A comprehensive draft genome sequence for lupin (Lupinus angustifolius), an emerging health food: insights into plant-microbe interactions and legume evolution.</title>
        <authorList>
            <person name="Hane J.K."/>
            <person name="Ming Y."/>
            <person name="Kamphuis L.G."/>
            <person name="Nelson M.N."/>
            <person name="Garg G."/>
            <person name="Atkins C.A."/>
            <person name="Bayer P.E."/>
            <person name="Bravo A."/>
            <person name="Bringans S."/>
            <person name="Cannon S."/>
            <person name="Edwards D."/>
            <person name="Foley R."/>
            <person name="Gao L.L."/>
            <person name="Harrison M.J."/>
            <person name="Huang W."/>
            <person name="Hurgobin B."/>
            <person name="Li S."/>
            <person name="Liu C.W."/>
            <person name="McGrath A."/>
            <person name="Morahan G."/>
            <person name="Murray J."/>
            <person name="Weller J."/>
            <person name="Jian J."/>
            <person name="Singh K.B."/>
        </authorList>
    </citation>
    <scope>NUCLEOTIDE SEQUENCE [LARGE SCALE GENOMIC DNA]</scope>
    <source>
        <strain evidence="9">cv. Tanjil</strain>
        <tissue evidence="8">Whole plant</tissue>
    </source>
</reference>
<dbReference type="Proteomes" id="UP000188354">
    <property type="component" value="Chromosome LG13"/>
</dbReference>
<dbReference type="PROSITE" id="PS50294">
    <property type="entry name" value="WD_REPEATS_REGION"/>
    <property type="match status" value="1"/>
</dbReference>
<feature type="repeat" description="WD" evidence="4">
    <location>
        <begin position="2802"/>
        <end position="2843"/>
    </location>
</feature>
<feature type="region of interest" description="Disordered" evidence="5">
    <location>
        <begin position="1"/>
        <end position="21"/>
    </location>
</feature>
<dbReference type="InterPro" id="IPR036322">
    <property type="entry name" value="WD40_repeat_dom_sf"/>
</dbReference>
<evidence type="ECO:0000256" key="2">
    <source>
        <dbReference type="ARBA" id="ARBA00022737"/>
    </source>
</evidence>
<evidence type="ECO:0000313" key="9">
    <source>
        <dbReference type="Proteomes" id="UP000188354"/>
    </source>
</evidence>
<feature type="compositionally biased region" description="Basic and acidic residues" evidence="5">
    <location>
        <begin position="121"/>
        <end position="136"/>
    </location>
</feature>
<dbReference type="Gene3D" id="1.10.1540.10">
    <property type="entry name" value="BEACH domain"/>
    <property type="match status" value="1"/>
</dbReference>
<feature type="domain" description="BEACH-type PH" evidence="7">
    <location>
        <begin position="2268"/>
        <end position="2387"/>
    </location>
</feature>
<dbReference type="PROSITE" id="PS51783">
    <property type="entry name" value="PH_BEACH"/>
    <property type="match status" value="1"/>
</dbReference>
<dbReference type="EMBL" id="CM007373">
    <property type="protein sequence ID" value="OIV98736.1"/>
    <property type="molecule type" value="Genomic_DNA"/>
</dbReference>
<dbReference type="PROSITE" id="PS50197">
    <property type="entry name" value="BEACH"/>
    <property type="match status" value="1"/>
</dbReference>
<dbReference type="SUPFAM" id="SSF49899">
    <property type="entry name" value="Concanavalin A-like lectins/glucanases"/>
    <property type="match status" value="1"/>
</dbReference>
<dbReference type="CDD" id="cd06071">
    <property type="entry name" value="Beach"/>
    <property type="match status" value="1"/>
</dbReference>
<dbReference type="InterPro" id="IPR001680">
    <property type="entry name" value="WD40_rpt"/>
</dbReference>
<dbReference type="Pfam" id="PF02138">
    <property type="entry name" value="Beach"/>
    <property type="match status" value="1"/>
</dbReference>
<accession>A0A4P1QZW0</accession>
<feature type="domain" description="BEACH" evidence="6">
    <location>
        <begin position="2360"/>
        <end position="2649"/>
    </location>
</feature>
<dbReference type="Pfam" id="PF15787">
    <property type="entry name" value="DUF4704"/>
    <property type="match status" value="1"/>
</dbReference>
<dbReference type="InterPro" id="IPR046851">
    <property type="entry name" value="NBCH_WD40"/>
</dbReference>
<dbReference type="SUPFAM" id="SSF81837">
    <property type="entry name" value="BEACH domain"/>
    <property type="match status" value="1"/>
</dbReference>
<dbReference type="SUPFAM" id="SSF50729">
    <property type="entry name" value="PH domain-like"/>
    <property type="match status" value="1"/>
</dbReference>
<keyword evidence="2" id="KW-0677">Repeat</keyword>
<evidence type="ECO:0008006" key="10">
    <source>
        <dbReference type="Google" id="ProtNLM"/>
    </source>
</evidence>
<dbReference type="InterPro" id="IPR036372">
    <property type="entry name" value="BEACH_dom_sf"/>
</dbReference>
<feature type="compositionally biased region" description="Low complexity" evidence="5">
    <location>
        <begin position="2850"/>
        <end position="2864"/>
    </location>
</feature>
<dbReference type="Pfam" id="PF14844">
    <property type="entry name" value="PH_BEACH"/>
    <property type="match status" value="1"/>
</dbReference>
<dbReference type="InterPro" id="IPR023362">
    <property type="entry name" value="PH-BEACH_dom"/>
</dbReference>
<evidence type="ECO:0000256" key="5">
    <source>
        <dbReference type="SAM" id="MobiDB-lite"/>
    </source>
</evidence>
<dbReference type="InterPro" id="IPR011993">
    <property type="entry name" value="PH-like_dom_sf"/>
</dbReference>
<evidence type="ECO:0000256" key="1">
    <source>
        <dbReference type="ARBA" id="ARBA00022574"/>
    </source>
</evidence>
<dbReference type="Pfam" id="PF20426">
    <property type="entry name" value="NBCH_WD40"/>
    <property type="match status" value="1"/>
</dbReference>
<dbReference type="InterPro" id="IPR000409">
    <property type="entry name" value="BEACH_dom"/>
</dbReference>
<keyword evidence="9" id="KW-1185">Reference proteome</keyword>
<dbReference type="SMART" id="SM00320">
    <property type="entry name" value="WD40"/>
    <property type="match status" value="3"/>
</dbReference>
<dbReference type="InterPro" id="IPR031570">
    <property type="entry name" value="NBEA/BDCP_DUF4704"/>
</dbReference>
<keyword evidence="1 4" id="KW-0853">WD repeat</keyword>
<dbReference type="STRING" id="3871.A0A4P1QZW0"/>
<evidence type="ECO:0000259" key="7">
    <source>
        <dbReference type="PROSITE" id="PS51783"/>
    </source>
</evidence>
<dbReference type="PANTHER" id="PTHR13743">
    <property type="entry name" value="BEIGE/BEACH-RELATED"/>
    <property type="match status" value="1"/>
</dbReference>
<dbReference type="Gene3D" id="2.130.10.10">
    <property type="entry name" value="YVTN repeat-like/Quinoprotein amine dehydrogenase"/>
    <property type="match status" value="1"/>
</dbReference>
<dbReference type="InterPro" id="IPR015943">
    <property type="entry name" value="WD40/YVTN_repeat-like_dom_sf"/>
</dbReference>
<sequence length="3107" mass="341935">MEDEEESKELKISGNDIDTPEVVDSGVKQFVQSPHQENVNARSNIGVEPIDERVHLQELSIDSATTSMHEDQFEHVSLIDQDKNNINEYVDSNRSSGSGNIQHSFSGNAEDSQCSPGSYSIEHDSSQGSDMQHDHLSYSPGSEGSLGHTRKQSASSFSFDSAGYSKVDSPPKPRQKHAKQNVSPELLHLVDSAIMGKLEGMEKLKNIASGIEIFQNDDETDSVSFVIVDSLLATMGGVESFEENEDDNPPSVMLNSRAAIVAGELIPWLPYIGDTDNVMSPRTRMVRGLLAILRACTRNRAMCSTAGLLDILLRTAEKIFTMDVDLNGQMRWDGTPLCHCIQYLAGHSLSVSDLHTWFQVITKTLTTIWSQRLMLALEQAISGKESRGPACTFEFDGESSGLLGPGESRWPFINGYAFATWIYIESFADTLNTATVAAAIAAAAAARSGKSSAMSAAAAASALAGEGTAHMPRLFSFLSGDNQGLEAYFHAQFLVLETSSGKGKKSSLHFTYPFKPQCWYFIALEHISKHGILGKSESEVRLYVDGSLYESRPFEFPRISKPLAFCCIGTNPPPTMAGLQRRRRQCPLFAEMGPVYIFKEPIGPERMARLAFRGGDIVPSFGTAAGQPWRSTNSHVQSMAEESVLLDAEIGGCIHLLYHPSLLSGRFCPDASPSGAAGMLRRPAEVLGQVHVAIRMRPVDALWALAYGGPLSLLPLTISNVLEDTLEPIQGDLLVASATTSLAAPIFRIISMAIQNPKNNEELSRGRGPEVLSKILNYLLQTLSGLSLHDVRKHDGGRDEELIAAVVSLCQSQKMNHTLNAQLFTTLLLDLKIWSLCSYGIQKKLISSLADMVFTASRVMRDANAIQMLLDGCRRCYWTVPEIDSLNTFSLKRAARPVGEINALVDELLVVIELLIVSGSPSLASDDVRCLLGFIVDCPQPNQDPPRSEFPISYGSYGGFGSHTAIFSLWRRLFVQPNTSRAQTFAEAFLACGGVETLLVLLQRESKAGDGSVLESMSKNSELKKTEINQNGDESEERIESILLENDQMSQSVDSDNFPDPSSPDVNNDRMTFTSEIPSIKNLGGISLSISAENARKNVYNADKNDGIVVGIINLLGALVASGQLRFGSHAGPGTTSNILSVGIQDGGSSMFEDKVSLLLYALQKAFQAAPNRLITNNVYTALLAASINASSSEDGLNFYDSGHRFEHSQLLLVLLRSLPFAPRSLQIRALQDILFLACSHQENRSSLINMEEWPEWILEVLISNYEDIEATIHCAEWLSIVGGSSTGEQRIRREEALPIFKRRLLGDLLDFAARELQVQTQIIAAAAAGVAADCLSPKDAKAEAESAAQLSVSLVENAIVILMLVEDHLRLQSKRFSSISADGSPSPLSHVYSVDNHSNSLSTIDELEVMGNNRSLSSDSGGVPIDVLSSLADGSGQIPNSVKERLAEAAAAEPYESVSCAFVSYGSYAKDLADGWKYRSRLWYGVGLPPNTAPFGGGGSGWDVWKSSLEKDADGNWLELPLVKKSVAMLQALLLDESGLGGGLGIGGGSGTGMGGMAALYQLLDSDQPFLCMLRMVLLSMREDDDGEDHMLMRNASIVDAVSEGRKPRSALLWSVLSPVLNMPISDSKRQRVLVASCVLYSEVYHTVSGDQMPLRKRYLEAILPPFVAVLRRWRPLLSGIHELATADGLNPLIADDRALAADSLPIEAALAMISPAWAAAFASPPAAMALAMVAAGTSGSESQASATTSQLRRDNSLLERKKTKLQTFSSFQKPSEVYHKTLPLPKDKAAAKAAALAAARDFERFAKIGSGRGLSAVAMATAVQRRSAGDMERVKRWNISEAMGVAWMECLQPVDTKLAYGQDINSLSYKYIAVLVPSFALARNMQRSEIDRRSHGDVIDRHRISNGVRAWRKLIHQLIEMRSLFGPFADRLYSPPRVFWKLDFMESSSRMRRCLRRNYRGSDHLGSASNYEDYSGLKNDQGTPILSAAAISLEAVKEDEEQVEIVDLDSRVDDIEDKVDSLHRFSEASEQTVRESLESCATQLASDERLVQSTSAIAPGYVPSEFDERIVFELPSSMVRPLKIIRGTFQIDRRSHGDVIDRHRISNGVRAWRKLIHQLIEMRSLFGPFADRLYSPPRVFWKLDFMESSSRMRRCLRRNYRGSDHLGSASNYEDYSGLKNDQGTPILSAAAISLEAVKEDEEQVEIVDLDSRVDDIEDKVDSLHRFSEASEQTVRESLESCATQLASDERLVQSTSAIAPGYVPSEFDERIVFELPSSMVRPLKIIRGTFQITSRRINFLVDSSETSTKMNGLDTSSEVGDQEKDRSWLMSSLHQIYSRSLLFYVMVREPKENTLFLQRPEQLLKRIQLMERWARWEISNFEYLMQLNTLAGRSYNDITQYPVFPWILSDYSSKSLDISNPSSFRDLSKPVGALNPDRLKRFQERYDSFEDPVIPRFHYGSHYSSAGTVLYYLVRVEPFTTLAIQLQDGKFDHADRMFSDISATWNGVLEDMSDVKELVPELFYLPEVLTNENSIDFGTTQLGGKLDTVRLPAWADSPIDFIHKHRMALESEYVSAHLHEWIDLIFGYKQRGNDAVAANNVFFYITYEGTVDIDKISDPVQQRATQDQIAYFGQTPSQLLSVPHVKRMPLAEVLHLQTIFRNPKEVKPYAVPFPERCNLPAAAIHASDTVVIVDTNAPAAHVAQHKWQPNTPDGQGTPFLFQHGKATSGSSGGSLMRMFKAQVASGEEWQFPQAVAFSVSGIRSQAIVSITCDKEIITGGHADNSIRLISSDGAKTLETAYAHCATVTCTGLSPDSKYLVTGSRDTTVLLWKIHRALVSQSSVISEYSTGTGTRSSTSSSSSHPNEKDRRYRIEGPIQALRGHHSEVLSCCVSSDLGVVVSCSHTSDVLLHSIRRGRLIRRLDGVKADIVCLSSEGVVMTWNESQHILSTYTLNGALIVKTQLSFFCSISCMEISVDGRSALLGINSLENGGASNNNWNSQLNKSGVVDFDSESEDTYESNRVDVPSPAICFLDMHTLEVFHVLRLGEGQDITALALNKDNTNLLVSTSDKQLIIFTDPALSLKVVDQMLKLGWEGDGLQPLIKS</sequence>
<dbReference type="PROSITE" id="PS50082">
    <property type="entry name" value="WD_REPEATS_2"/>
    <property type="match status" value="1"/>
</dbReference>
<evidence type="ECO:0000256" key="4">
    <source>
        <dbReference type="PROSITE-ProRule" id="PRU00221"/>
    </source>
</evidence>
<dbReference type="PANTHER" id="PTHR13743:SF157">
    <property type="entry name" value="BEACH DOMAIN-CONTAINING PROTEIN C2"/>
    <property type="match status" value="1"/>
</dbReference>